<dbReference type="InterPro" id="IPR046346">
    <property type="entry name" value="Aminoacid_DH-like_N_sf"/>
</dbReference>
<evidence type="ECO:0000256" key="3">
    <source>
        <dbReference type="ARBA" id="ARBA00047867"/>
    </source>
</evidence>
<dbReference type="Gene3D" id="3.40.50.720">
    <property type="entry name" value="NAD(P)-binding Rossmann-like Domain"/>
    <property type="match status" value="1"/>
</dbReference>
<comment type="catalytic activity">
    <reaction evidence="3">
        <text>L-glutamate + NAD(+) + H2O = 2-oxoglutarate + NH4(+) + NADH + H(+)</text>
        <dbReference type="Rhea" id="RHEA:15133"/>
        <dbReference type="ChEBI" id="CHEBI:15377"/>
        <dbReference type="ChEBI" id="CHEBI:15378"/>
        <dbReference type="ChEBI" id="CHEBI:16810"/>
        <dbReference type="ChEBI" id="CHEBI:28938"/>
        <dbReference type="ChEBI" id="CHEBI:29985"/>
        <dbReference type="ChEBI" id="CHEBI:57540"/>
        <dbReference type="ChEBI" id="CHEBI:57945"/>
        <dbReference type="EC" id="1.4.1.3"/>
    </reaction>
</comment>
<dbReference type="PANTHER" id="PTHR11606">
    <property type="entry name" value="GLUTAMATE DEHYDROGENASE"/>
    <property type="match status" value="1"/>
</dbReference>
<keyword evidence="9" id="KW-1185">Reference proteome</keyword>
<evidence type="ECO:0000259" key="7">
    <source>
        <dbReference type="SMART" id="SM00839"/>
    </source>
</evidence>
<name>A0ABQ8XSL6_9EUKA</name>
<dbReference type="Pfam" id="PF00208">
    <property type="entry name" value="ELFV_dehydrog"/>
    <property type="match status" value="1"/>
</dbReference>
<dbReference type="PIRSF" id="PIRSF000185">
    <property type="entry name" value="Glu_DH"/>
    <property type="match status" value="1"/>
</dbReference>
<dbReference type="InterPro" id="IPR014362">
    <property type="entry name" value="Glu_DH"/>
</dbReference>
<dbReference type="EMBL" id="JAOAOG010000271">
    <property type="protein sequence ID" value="KAJ6234359.1"/>
    <property type="molecule type" value="Genomic_DNA"/>
</dbReference>
<evidence type="ECO:0000313" key="8">
    <source>
        <dbReference type="EMBL" id="KAJ6234359.1"/>
    </source>
</evidence>
<dbReference type="Proteomes" id="UP001150062">
    <property type="component" value="Unassembled WGS sequence"/>
</dbReference>
<dbReference type="PRINTS" id="PR00082">
    <property type="entry name" value="GLFDHDRGNASE"/>
</dbReference>
<dbReference type="InterPro" id="IPR036291">
    <property type="entry name" value="NAD(P)-bd_dom_sf"/>
</dbReference>
<organism evidence="8 9">
    <name type="scientific">Anaeramoeba flamelloides</name>
    <dbReference type="NCBI Taxonomy" id="1746091"/>
    <lineage>
        <taxon>Eukaryota</taxon>
        <taxon>Metamonada</taxon>
        <taxon>Anaeramoebidae</taxon>
        <taxon>Anaeramoeba</taxon>
    </lineage>
</organism>
<evidence type="ECO:0000256" key="5">
    <source>
        <dbReference type="PIRNR" id="PIRNR000185"/>
    </source>
</evidence>
<evidence type="ECO:0000256" key="1">
    <source>
        <dbReference type="ARBA" id="ARBA00006382"/>
    </source>
</evidence>
<protein>
    <recommendedName>
        <fullName evidence="5">Glutamate dehydrogenase</fullName>
    </recommendedName>
</protein>
<dbReference type="SMART" id="SM00839">
    <property type="entry name" value="ELFV_dehydrog"/>
    <property type="match status" value="1"/>
</dbReference>
<evidence type="ECO:0000256" key="4">
    <source>
        <dbReference type="ARBA" id="ARBA00048577"/>
    </source>
</evidence>
<gene>
    <name evidence="8" type="ORF">M0813_04162</name>
</gene>
<dbReference type="CDD" id="cd01076">
    <property type="entry name" value="NAD_bind_1_Glu_DH"/>
    <property type="match status" value="1"/>
</dbReference>
<dbReference type="PANTHER" id="PTHR11606:SF13">
    <property type="entry name" value="GLUTAMATE DEHYDROGENASE 1, MITOCHONDRIAL"/>
    <property type="match status" value="1"/>
</dbReference>
<dbReference type="InterPro" id="IPR006095">
    <property type="entry name" value="Glu/Leu/Phe/Val/Trp_DH"/>
</dbReference>
<dbReference type="InterPro" id="IPR006096">
    <property type="entry name" value="Glu/Leu/Phe/Val/Trp_DH_C"/>
</dbReference>
<reference evidence="8" key="1">
    <citation type="submission" date="2022-08" db="EMBL/GenBank/DDBJ databases">
        <title>Novel sulfate-reducing endosymbionts in the free-living metamonad Anaeramoeba.</title>
        <authorList>
            <person name="Jerlstrom-Hultqvist J."/>
            <person name="Cepicka I."/>
            <person name="Gallot-Lavallee L."/>
            <person name="Salas-Leiva D."/>
            <person name="Curtis B.A."/>
            <person name="Zahonova K."/>
            <person name="Pipaliya S."/>
            <person name="Dacks J."/>
            <person name="Roger A.J."/>
        </authorList>
    </citation>
    <scope>NUCLEOTIDE SEQUENCE</scope>
    <source>
        <strain evidence="8">Schooner1</strain>
    </source>
</reference>
<sequence length="501" mass="55798">MYNYLNSSKIQFPVNLQFNVRRFFSSAKAVGEPSLLEQVELFYDQATKYLTIDKGLLKYIKGCNLVLSLSFPISITRDGKSELKVIKAYRAQHSHHRLPTKGGIRYSDDITKTEVEALASLVTFKCACVDIPFGGAKGGVKIDHKKFTEEELSRITRRFTVELLQKNFIGPAVDVPAPDYGTGPREMGWIVNTYTAYNPGDINAYGVVTGKAIRQGGIRGRAEATGLGLYYAIRETMKMPENSRVMGLSKGIKDKKVIVTGFGNVGYWAAHVFKEIGEAKIVGISEWNGGVYNPDGLDVEALLEYKQKHGTLINFPGARNIPNPDVILSMDCDILLPCALEAQINGHNAKKIKAKIIGEGANGPCTVKADKILNERGCVIVPDLYANAGGVTVSYFEWLKNLSHVRFGRMTKKYEENSKKILIDILEKKFKKKFSPIEKRLMVQGAGEMDLVNSGLESTMNSTFKQIQETKDRYNINYRIAAYINAIQKIADSYKISGMWP</sequence>
<dbReference type="Gene3D" id="3.40.50.10860">
    <property type="entry name" value="Leucine Dehydrogenase, chain A, domain 1"/>
    <property type="match status" value="1"/>
</dbReference>
<evidence type="ECO:0000256" key="6">
    <source>
        <dbReference type="RuleBase" id="RU004417"/>
    </source>
</evidence>
<feature type="domain" description="Glutamate/phenylalanine/leucine/valine/L-tryptophan dehydrogenase C-terminal" evidence="7">
    <location>
        <begin position="218"/>
        <end position="498"/>
    </location>
</feature>
<accession>A0ABQ8XSL6</accession>
<keyword evidence="2 5" id="KW-0560">Oxidoreductase</keyword>
<dbReference type="Pfam" id="PF02812">
    <property type="entry name" value="ELFV_dehydrog_N"/>
    <property type="match status" value="1"/>
</dbReference>
<dbReference type="SUPFAM" id="SSF51735">
    <property type="entry name" value="NAD(P)-binding Rossmann-fold domains"/>
    <property type="match status" value="1"/>
</dbReference>
<evidence type="ECO:0000313" key="9">
    <source>
        <dbReference type="Proteomes" id="UP001150062"/>
    </source>
</evidence>
<comment type="catalytic activity">
    <reaction evidence="4">
        <text>L-glutamate + NADP(+) + H2O = 2-oxoglutarate + NH4(+) + NADPH + H(+)</text>
        <dbReference type="Rhea" id="RHEA:11612"/>
        <dbReference type="ChEBI" id="CHEBI:15377"/>
        <dbReference type="ChEBI" id="CHEBI:15378"/>
        <dbReference type="ChEBI" id="CHEBI:16810"/>
        <dbReference type="ChEBI" id="CHEBI:28938"/>
        <dbReference type="ChEBI" id="CHEBI:29985"/>
        <dbReference type="ChEBI" id="CHEBI:57783"/>
        <dbReference type="ChEBI" id="CHEBI:58349"/>
        <dbReference type="EC" id="1.4.1.3"/>
    </reaction>
</comment>
<dbReference type="InterPro" id="IPR006097">
    <property type="entry name" value="Glu/Leu/Phe/Val/Trp_DH_dimer"/>
</dbReference>
<proteinExistence type="inferred from homology"/>
<comment type="similarity">
    <text evidence="1 5 6">Belongs to the Glu/Leu/Phe/Val dehydrogenases family.</text>
</comment>
<dbReference type="InterPro" id="IPR033922">
    <property type="entry name" value="NAD_bind_Glu_DH"/>
</dbReference>
<comment type="caution">
    <text evidence="8">The sequence shown here is derived from an EMBL/GenBank/DDBJ whole genome shotgun (WGS) entry which is preliminary data.</text>
</comment>
<evidence type="ECO:0000256" key="2">
    <source>
        <dbReference type="ARBA" id="ARBA00023002"/>
    </source>
</evidence>
<dbReference type="SUPFAM" id="SSF53223">
    <property type="entry name" value="Aminoacid dehydrogenase-like, N-terminal domain"/>
    <property type="match status" value="1"/>
</dbReference>